<organism evidence="2 3">
    <name type="scientific">Leptospira kirschneri serovar Pomona</name>
    <dbReference type="NCBI Taxonomy" id="561005"/>
    <lineage>
        <taxon>Bacteria</taxon>
        <taxon>Pseudomonadati</taxon>
        <taxon>Spirochaetota</taxon>
        <taxon>Spirochaetia</taxon>
        <taxon>Leptospirales</taxon>
        <taxon>Leptospiraceae</taxon>
        <taxon>Leptospira</taxon>
    </lineage>
</organism>
<keyword evidence="1" id="KW-0472">Membrane</keyword>
<feature type="transmembrane region" description="Helical" evidence="1">
    <location>
        <begin position="102"/>
        <end position="124"/>
    </location>
</feature>
<evidence type="ECO:0000256" key="1">
    <source>
        <dbReference type="SAM" id="Phobius"/>
    </source>
</evidence>
<dbReference type="RefSeq" id="WP_016747928.1">
    <property type="nucleotide sequence ID" value="NZ_MVIT01000076.1"/>
</dbReference>
<evidence type="ECO:0000313" key="2">
    <source>
        <dbReference type="EMBL" id="OOV40455.1"/>
    </source>
</evidence>
<gene>
    <name evidence="2" type="ORF">B1J93_17035</name>
</gene>
<feature type="transmembrane region" description="Helical" evidence="1">
    <location>
        <begin position="78"/>
        <end position="96"/>
    </location>
</feature>
<dbReference type="GeneID" id="34314950"/>
<name>A0A1T1DHU1_9LEPT</name>
<evidence type="ECO:0000313" key="3">
    <source>
        <dbReference type="Proteomes" id="UP000191008"/>
    </source>
</evidence>
<keyword evidence="1" id="KW-1133">Transmembrane helix</keyword>
<proteinExistence type="predicted"/>
<protein>
    <submittedName>
        <fullName evidence="2">Uncharacterized protein</fullName>
    </submittedName>
</protein>
<feature type="transmembrane region" description="Helical" evidence="1">
    <location>
        <begin position="51"/>
        <end position="71"/>
    </location>
</feature>
<dbReference type="EMBL" id="MVIT01000076">
    <property type="protein sequence ID" value="OOV40455.1"/>
    <property type="molecule type" value="Genomic_DNA"/>
</dbReference>
<reference evidence="2 3" key="1">
    <citation type="submission" date="2017-02" db="EMBL/GenBank/DDBJ databases">
        <title>Comparative genomic analysis of Brazilian Leptospira kirschneri strains of different serogroups.</title>
        <authorList>
            <person name="Moreno L.Z."/>
            <person name="Miraglia F."/>
            <person name="Kremer F.S."/>
            <person name="Eslabao M.R."/>
            <person name="Lilenbaum W."/>
            <person name="Dellagostin O.A."/>
            <person name="Moreno A.M."/>
        </authorList>
    </citation>
    <scope>NUCLEOTIDE SEQUENCE [LARGE SCALE GENOMIC DNA]</scope>
    <source>
        <strain evidence="2 3">M110/06</strain>
    </source>
</reference>
<sequence length="133" mass="15122">MSRKIQKRTLIVSIVLFGVSLFTPSLEELNFGTHREIMPGYLVLAWGWNSIAFFHPAWCANITWIVGNILFFKREYRASFCLSILTSLLSLDSYAYPAKIYLGFYLWNVAVNLPLAIHLVALAANRLKPKPGD</sequence>
<dbReference type="AlphaFoldDB" id="A0A1T1DHU1"/>
<accession>A0A1T1DHU1</accession>
<comment type="caution">
    <text evidence="2">The sequence shown here is derived from an EMBL/GenBank/DDBJ whole genome shotgun (WGS) entry which is preliminary data.</text>
</comment>
<keyword evidence="1" id="KW-0812">Transmembrane</keyword>
<dbReference type="Proteomes" id="UP000191008">
    <property type="component" value="Unassembled WGS sequence"/>
</dbReference>